<dbReference type="InterPro" id="IPR050987">
    <property type="entry name" value="AtrR-like"/>
</dbReference>
<feature type="region of interest" description="Disordered" evidence="2">
    <location>
        <begin position="1"/>
        <end position="34"/>
    </location>
</feature>
<dbReference type="GO" id="GO:0006351">
    <property type="term" value="P:DNA-templated transcription"/>
    <property type="evidence" value="ECO:0007669"/>
    <property type="project" value="InterPro"/>
</dbReference>
<feature type="compositionally biased region" description="Polar residues" evidence="2">
    <location>
        <begin position="645"/>
        <end position="679"/>
    </location>
</feature>
<organism evidence="4 5">
    <name type="scientific">Alternaria panax</name>
    <dbReference type="NCBI Taxonomy" id="48097"/>
    <lineage>
        <taxon>Eukaryota</taxon>
        <taxon>Fungi</taxon>
        <taxon>Dikarya</taxon>
        <taxon>Ascomycota</taxon>
        <taxon>Pezizomycotina</taxon>
        <taxon>Dothideomycetes</taxon>
        <taxon>Pleosporomycetidae</taxon>
        <taxon>Pleosporales</taxon>
        <taxon>Pleosporineae</taxon>
        <taxon>Pleosporaceae</taxon>
        <taxon>Alternaria</taxon>
        <taxon>Alternaria sect. Panax</taxon>
    </lineage>
</organism>
<comment type="caution">
    <text evidence="4">The sequence shown here is derived from an EMBL/GenBank/DDBJ whole genome shotgun (WGS) entry which is preliminary data.</text>
</comment>
<feature type="region of interest" description="Disordered" evidence="2">
    <location>
        <begin position="155"/>
        <end position="182"/>
    </location>
</feature>
<feature type="compositionally biased region" description="Polar residues" evidence="2">
    <location>
        <begin position="8"/>
        <end position="19"/>
    </location>
</feature>
<dbReference type="GO" id="GO:0008270">
    <property type="term" value="F:zinc ion binding"/>
    <property type="evidence" value="ECO:0007669"/>
    <property type="project" value="InterPro"/>
</dbReference>
<keyword evidence="1" id="KW-0539">Nucleus</keyword>
<proteinExistence type="predicted"/>
<dbReference type="Pfam" id="PF04082">
    <property type="entry name" value="Fungal_trans"/>
    <property type="match status" value="1"/>
</dbReference>
<evidence type="ECO:0000256" key="1">
    <source>
        <dbReference type="ARBA" id="ARBA00023242"/>
    </source>
</evidence>
<dbReference type="CDD" id="cd12148">
    <property type="entry name" value="fungal_TF_MHR"/>
    <property type="match status" value="1"/>
</dbReference>
<sequence>MAAEDTESSSMPNCAPQQATEDDQGISKRKRGKYTSRACHYCQRRKIKHRRTSDHSASDPMISFLLRRLAQVEQRLERSDATNVDQQLDHLSGYDAQQLQSPRASHSPAPSASKRVRETQGVMWDDGSPFAGETSMRYSLELMEDRLNRLGVNRLDRPSSPQAQSLTPVFRPSTPAKTSPVSKEFWSRTGDIRQLLESHGLVLQLEEWKTHLEVYFAEMHSLYPFLHPPYFWDTFNQLCACYASNIPMLDSSNRDLELRLAIVFLSLATGRCTTANRKQNEAHHSAGWSLYCVANELIGDVLQLCGNSKSPMLQLQTFCAMVVYLFRLDANERAQNVLALAVSHAHAVGINRISTSGRITVFEDESFRRIWWCIYVLDRRLCLETGRPFFILDINTDAALPSDVDDDWMLIHKDLAVPEAGQDSLGLAKPSNDLFSPIAYLKAMIGYSRIWGKVWESVYAAPVAKQPLNNLHREFLEASLDRWRQELPAKLIWTSPQSHRTEDPSTGLFVDYQRFILHLRYHYMKLMIQKPALEQCSADLERNINCIGIADLIISEFLQWHERLNILKFPYVTYLLGATIASLSILISELSLLEAHLSFVISAAELLKQSCYESWVSGKTTRTIARVYSLVQSMRHFGKNPSPPSVTVQEDSSQSPSTTTKGILQNKTPSKMHTPNHGSCTEVSGANMLVSSDSVQTGQTSFQSGSGSVGSLIDFVWPDLNMNEFDFEASLCGSAMVEATDTWLNSLSFTPGIPRSYPF</sequence>
<protein>
    <recommendedName>
        <fullName evidence="3">Xylanolytic transcriptional activator regulatory domain-containing protein</fullName>
    </recommendedName>
</protein>
<feature type="domain" description="Xylanolytic transcriptional activator regulatory" evidence="3">
    <location>
        <begin position="334"/>
        <end position="407"/>
    </location>
</feature>
<dbReference type="PANTHER" id="PTHR46910">
    <property type="entry name" value="TRANSCRIPTION FACTOR PDR1"/>
    <property type="match status" value="1"/>
</dbReference>
<feature type="compositionally biased region" description="Low complexity" evidence="2">
    <location>
        <begin position="101"/>
        <end position="113"/>
    </location>
</feature>
<feature type="region of interest" description="Disordered" evidence="2">
    <location>
        <begin position="97"/>
        <end position="118"/>
    </location>
</feature>
<dbReference type="EMBL" id="JAANER010000008">
    <property type="protein sequence ID" value="KAG9187029.1"/>
    <property type="molecule type" value="Genomic_DNA"/>
</dbReference>
<evidence type="ECO:0000313" key="5">
    <source>
        <dbReference type="Proteomes" id="UP001199106"/>
    </source>
</evidence>
<dbReference type="Proteomes" id="UP001199106">
    <property type="component" value="Unassembled WGS sequence"/>
</dbReference>
<evidence type="ECO:0000259" key="3">
    <source>
        <dbReference type="SMART" id="SM00906"/>
    </source>
</evidence>
<evidence type="ECO:0000256" key="2">
    <source>
        <dbReference type="SAM" id="MobiDB-lite"/>
    </source>
</evidence>
<dbReference type="AlphaFoldDB" id="A0AAD4FAY3"/>
<feature type="region of interest" description="Disordered" evidence="2">
    <location>
        <begin position="638"/>
        <end position="679"/>
    </location>
</feature>
<gene>
    <name evidence="4" type="ORF">G6011_10137</name>
</gene>
<dbReference type="PANTHER" id="PTHR46910:SF13">
    <property type="entry name" value="SPECIFIC TRANSCRIPTION FACTOR, PUTATIVE (AFU_ORTHOLOGUE AFUA_4G06190)-RELATED"/>
    <property type="match status" value="1"/>
</dbReference>
<dbReference type="SMART" id="SM00906">
    <property type="entry name" value="Fungal_trans"/>
    <property type="match status" value="1"/>
</dbReference>
<dbReference type="InterPro" id="IPR007219">
    <property type="entry name" value="XnlR_reg_dom"/>
</dbReference>
<dbReference type="GO" id="GO:0003677">
    <property type="term" value="F:DNA binding"/>
    <property type="evidence" value="ECO:0007669"/>
    <property type="project" value="InterPro"/>
</dbReference>
<reference evidence="4" key="1">
    <citation type="submission" date="2021-07" db="EMBL/GenBank/DDBJ databases">
        <title>Genome Resource of American Ginseng Black Spot Pathogen Alternaria panax.</title>
        <authorList>
            <person name="Qiu C."/>
            <person name="Wang W."/>
            <person name="Liu Z."/>
        </authorList>
    </citation>
    <scope>NUCLEOTIDE SEQUENCE</scope>
    <source>
        <strain evidence="4">BNCC115425</strain>
    </source>
</reference>
<name>A0AAD4FAY3_9PLEO</name>
<keyword evidence="5" id="KW-1185">Reference proteome</keyword>
<dbReference type="GO" id="GO:0003700">
    <property type="term" value="F:DNA-binding transcription factor activity"/>
    <property type="evidence" value="ECO:0007669"/>
    <property type="project" value="InterPro"/>
</dbReference>
<accession>A0AAD4FAY3</accession>
<evidence type="ECO:0000313" key="4">
    <source>
        <dbReference type="EMBL" id="KAG9187029.1"/>
    </source>
</evidence>